<dbReference type="KEGG" id="vg:14011587"/>
<dbReference type="EMBL" id="JN712910">
    <property type="protein sequence ID" value="AEZ50515.1"/>
    <property type="molecule type" value="Genomic_DNA"/>
</dbReference>
<organism evidence="2 3">
    <name type="scientific">Bacillus phage BCD7</name>
    <dbReference type="NCBI Taxonomy" id="1136534"/>
    <lineage>
        <taxon>Viruses</taxon>
        <taxon>Duplodnaviria</taxon>
        <taxon>Heunggongvirae</taxon>
        <taxon>Uroviricota</taxon>
        <taxon>Caudoviricetes</taxon>
        <taxon>Becedseptimavirus</taxon>
        <taxon>Becedseptimavirus BCD7</taxon>
    </lineage>
</organism>
<feature type="compositionally biased region" description="Acidic residues" evidence="1">
    <location>
        <begin position="139"/>
        <end position="148"/>
    </location>
</feature>
<feature type="region of interest" description="Disordered" evidence="1">
    <location>
        <begin position="139"/>
        <end position="180"/>
    </location>
</feature>
<evidence type="ECO:0000256" key="1">
    <source>
        <dbReference type="SAM" id="MobiDB-lite"/>
    </source>
</evidence>
<dbReference type="Proteomes" id="UP000006298">
    <property type="component" value="Segment"/>
</dbReference>
<accession>J9PVB2</accession>
<name>J9PVB2_9CAUD</name>
<dbReference type="RefSeq" id="YP_007005919.1">
    <property type="nucleotide sequence ID" value="NC_019515.1"/>
</dbReference>
<feature type="compositionally biased region" description="Basic and acidic residues" evidence="1">
    <location>
        <begin position="153"/>
        <end position="163"/>
    </location>
</feature>
<evidence type="ECO:0000313" key="3">
    <source>
        <dbReference type="Proteomes" id="UP000006298"/>
    </source>
</evidence>
<gene>
    <name evidence="2" type="ORF">BCD7_0068</name>
</gene>
<dbReference type="GeneID" id="14011587"/>
<reference evidence="2 3" key="1">
    <citation type="submission" date="2011-09" db="EMBL/GenBank/DDBJ databases">
        <title>Complete Genome Sequence of Bacillus cereus Bacteriophage BCD7.</title>
        <authorList>
            <person name="Lee J.-H."/>
            <person name="Shin H."/>
            <person name="Son B."/>
            <person name="Ryu S."/>
        </authorList>
    </citation>
    <scope>NUCLEOTIDE SEQUENCE [LARGE SCALE GENOMIC DNA]</scope>
</reference>
<evidence type="ECO:0000313" key="2">
    <source>
        <dbReference type="EMBL" id="AEZ50515.1"/>
    </source>
</evidence>
<protein>
    <submittedName>
        <fullName evidence="2">Uncharacterized protein</fullName>
    </submittedName>
</protein>
<proteinExistence type="predicted"/>
<sequence length="180" mass="20122">MAENQMLDIATEVMINRFGLDETEYQMFTFNEGANAVSIGMTNGTTPVKVSFPKDDLQFELMKKWDLARKEAYVKNHIEHNLDFPEKVLEDTEFMQIITRVGMGLPASEDGIDIDSIRANMKAGDKLVVNLSGDGISVNEEETSEGVEIETSGDQKEAVEEKPKKKATKKKATRKKATTK</sequence>
<feature type="compositionally biased region" description="Basic residues" evidence="1">
    <location>
        <begin position="164"/>
        <end position="180"/>
    </location>
</feature>
<keyword evidence="3" id="KW-1185">Reference proteome</keyword>